<dbReference type="Pfam" id="PF07002">
    <property type="entry name" value="Copine"/>
    <property type="match status" value="1"/>
</dbReference>
<dbReference type="Gramene" id="ONIVA03G00830.1">
    <property type="protein sequence ID" value="ONIVA03G00830.1"/>
    <property type="gene ID" value="ONIVA03G00830"/>
</dbReference>
<name>A0A0E0GFT3_ORYNI</name>
<dbReference type="InterPro" id="IPR052079">
    <property type="entry name" value="E3_ligase/Copine_domain"/>
</dbReference>
<keyword evidence="4" id="KW-1185">Reference proteome</keyword>
<dbReference type="GO" id="GO:0016567">
    <property type="term" value="P:protein ubiquitination"/>
    <property type="evidence" value="ECO:0007669"/>
    <property type="project" value="TreeGrafter"/>
</dbReference>
<dbReference type="PANTHER" id="PTHR45751">
    <property type="entry name" value="COPINE FAMILY PROTEIN 1"/>
    <property type="match status" value="1"/>
</dbReference>
<feature type="domain" description="Copine C-terminal" evidence="2">
    <location>
        <begin position="175"/>
        <end position="386"/>
    </location>
</feature>
<keyword evidence="1" id="KW-1133">Transmembrane helix</keyword>
<accession>A0A0E0GFT3</accession>
<evidence type="ECO:0000256" key="1">
    <source>
        <dbReference type="SAM" id="Phobius"/>
    </source>
</evidence>
<proteinExistence type="predicted"/>
<dbReference type="InterPro" id="IPR012677">
    <property type="entry name" value="Nucleotide-bd_a/b_plait_sf"/>
</dbReference>
<dbReference type="eggNOG" id="KOG1327">
    <property type="taxonomic scope" value="Eukaryota"/>
</dbReference>
<dbReference type="GO" id="GO:0004842">
    <property type="term" value="F:ubiquitin-protein transferase activity"/>
    <property type="evidence" value="ECO:0007669"/>
    <property type="project" value="TreeGrafter"/>
</dbReference>
<dbReference type="HOGENOM" id="CLU_669728_0_0_1"/>
<organism evidence="3">
    <name type="scientific">Oryza nivara</name>
    <name type="common">Indian wild rice</name>
    <name type="synonym">Oryza sativa f. spontanea</name>
    <dbReference type="NCBI Taxonomy" id="4536"/>
    <lineage>
        <taxon>Eukaryota</taxon>
        <taxon>Viridiplantae</taxon>
        <taxon>Streptophyta</taxon>
        <taxon>Embryophyta</taxon>
        <taxon>Tracheophyta</taxon>
        <taxon>Spermatophyta</taxon>
        <taxon>Magnoliopsida</taxon>
        <taxon>Liliopsida</taxon>
        <taxon>Poales</taxon>
        <taxon>Poaceae</taxon>
        <taxon>BOP clade</taxon>
        <taxon>Oryzoideae</taxon>
        <taxon>Oryzeae</taxon>
        <taxon>Oryzinae</taxon>
        <taxon>Oryza</taxon>
    </lineage>
</organism>
<dbReference type="STRING" id="4536.A0A0E0GFT3"/>
<protein>
    <recommendedName>
        <fullName evidence="2">Copine C-terminal domain-containing protein</fullName>
    </recommendedName>
</protein>
<evidence type="ECO:0000259" key="2">
    <source>
        <dbReference type="Pfam" id="PF07002"/>
    </source>
</evidence>
<keyword evidence="1" id="KW-0812">Transmembrane</keyword>
<dbReference type="GO" id="GO:0005634">
    <property type="term" value="C:nucleus"/>
    <property type="evidence" value="ECO:0007669"/>
    <property type="project" value="TreeGrafter"/>
</dbReference>
<dbReference type="GO" id="GO:0003676">
    <property type="term" value="F:nucleic acid binding"/>
    <property type="evidence" value="ECO:0007669"/>
    <property type="project" value="InterPro"/>
</dbReference>
<keyword evidence="1" id="KW-0472">Membrane</keyword>
<dbReference type="PANTHER" id="PTHR45751:SF46">
    <property type="entry name" value="RING-TYPE DOMAIN-CONTAINING PROTEIN"/>
    <property type="match status" value="1"/>
</dbReference>
<reference evidence="3" key="1">
    <citation type="submission" date="2015-04" db="UniProtKB">
        <authorList>
            <consortium name="EnsemblPlants"/>
        </authorList>
    </citation>
    <scope>IDENTIFICATION</scope>
    <source>
        <strain evidence="3">SL10</strain>
    </source>
</reference>
<dbReference type="EnsemblPlants" id="ONIVA03G00830.1">
    <property type="protein sequence ID" value="ONIVA03G00830.1"/>
    <property type="gene ID" value="ONIVA03G00830"/>
</dbReference>
<feature type="transmembrane region" description="Helical" evidence="1">
    <location>
        <begin position="78"/>
        <end position="104"/>
    </location>
</feature>
<dbReference type="InterPro" id="IPR010734">
    <property type="entry name" value="Copine_C"/>
</dbReference>
<reference evidence="3" key="2">
    <citation type="submission" date="2018-04" db="EMBL/GenBank/DDBJ databases">
        <title>OnivRS2 (Oryza nivara Reference Sequence Version 2).</title>
        <authorList>
            <person name="Zhang J."/>
            <person name="Kudrna D."/>
            <person name="Lee S."/>
            <person name="Talag J."/>
            <person name="Rajasekar S."/>
            <person name="Welchert J."/>
            <person name="Hsing Y.-I."/>
            <person name="Wing R.A."/>
        </authorList>
    </citation>
    <scope>NUCLEOTIDE SEQUENCE [LARGE SCALE GENOMIC DNA]</scope>
    <source>
        <strain evidence="3">SL10</strain>
    </source>
</reference>
<dbReference type="OMA" id="VINRQFC"/>
<dbReference type="Proteomes" id="UP000006591">
    <property type="component" value="Chromosome 3"/>
</dbReference>
<dbReference type="SUPFAM" id="SSF54928">
    <property type="entry name" value="RNA-binding domain, RBD"/>
    <property type="match status" value="1"/>
</dbReference>
<dbReference type="AlphaFoldDB" id="A0A0E0GFT3"/>
<dbReference type="InterPro" id="IPR035979">
    <property type="entry name" value="RBD_domain_sf"/>
</dbReference>
<evidence type="ECO:0000313" key="3">
    <source>
        <dbReference type="EnsemblPlants" id="ONIVA03G00830.1"/>
    </source>
</evidence>
<sequence>MRVARVMCERGSRGRFSRGFGFATMAIAADAEPADVVTMLNGQILDGRPLRVKFADKDQRGSSAHHATVKRLHLRAELFLHSLLLSSRIGMFFSTFLLLFWTIYSWTVRLNRDEIGNLRINNSWDSQRYDTLDQVKEALEKLPRIEISHCCSVASRHGLISGWKFSGKHCFNGRSLHHISEDSLNPYEQAISIIGKTLSTFDEDNRIPCFGFGDTSTHDQNVFSFYSGRRQYCNGVSEVLRGYREIAPRVRLSAPIIETAMRITQDSGYQYHILLIIADGQVPRCCGANSANNRDENYLEERTLQALVQASHFPLSIVLVGVGDGPWDEQLMHCQEDRQLFDNFQFVDFTKIIMSREMPETEKEEQFALEALKKIPSQYAAIISKRISDLAADAPSRMPLPPPPSRPVIST</sequence>
<evidence type="ECO:0000313" key="4">
    <source>
        <dbReference type="Proteomes" id="UP000006591"/>
    </source>
</evidence>
<dbReference type="Gene3D" id="3.30.70.330">
    <property type="match status" value="1"/>
</dbReference>